<sequence length="44" mass="5385">MFRTYQPKTRQRSKVHGFRARMKTKAGRRVLKARRLRGRKRLTV</sequence>
<dbReference type="EMBL" id="DVMU01000184">
    <property type="protein sequence ID" value="HIU34535.1"/>
    <property type="molecule type" value="Genomic_DNA"/>
</dbReference>
<proteinExistence type="inferred from homology"/>
<dbReference type="HAMAP" id="MF_00391">
    <property type="entry name" value="Ribosomal_bL34"/>
    <property type="match status" value="1"/>
</dbReference>
<dbReference type="InterPro" id="IPR020939">
    <property type="entry name" value="Ribosomal_bL34_CS"/>
</dbReference>
<evidence type="ECO:0000313" key="7">
    <source>
        <dbReference type="EMBL" id="HIU34535.1"/>
    </source>
</evidence>
<evidence type="ECO:0000256" key="6">
    <source>
        <dbReference type="SAM" id="MobiDB-lite"/>
    </source>
</evidence>
<evidence type="ECO:0000256" key="4">
    <source>
        <dbReference type="ARBA" id="ARBA00035177"/>
    </source>
</evidence>
<dbReference type="Pfam" id="PF00468">
    <property type="entry name" value="Ribosomal_L34"/>
    <property type="match status" value="1"/>
</dbReference>
<organism evidence="7 8">
    <name type="scientific">Candidatus Pullichristensenella excrementigallinarum</name>
    <dbReference type="NCBI Taxonomy" id="2840907"/>
    <lineage>
        <taxon>Bacteria</taxon>
        <taxon>Bacillati</taxon>
        <taxon>Bacillota</taxon>
        <taxon>Clostridia</taxon>
        <taxon>Candidatus Pullichristensenella</taxon>
    </lineage>
</organism>
<evidence type="ECO:0000256" key="5">
    <source>
        <dbReference type="HAMAP-Rule" id="MF_00391"/>
    </source>
</evidence>
<feature type="compositionally biased region" description="Basic residues" evidence="6">
    <location>
        <begin position="9"/>
        <end position="44"/>
    </location>
</feature>
<comment type="caution">
    <text evidence="7">The sequence shown here is derived from an EMBL/GenBank/DDBJ whole genome shotgun (WGS) entry which is preliminary data.</text>
</comment>
<dbReference type="Gene3D" id="1.10.287.3980">
    <property type="match status" value="1"/>
</dbReference>
<reference evidence="7" key="2">
    <citation type="journal article" date="2021" name="PeerJ">
        <title>Extensive microbial diversity within the chicken gut microbiome revealed by metagenomics and culture.</title>
        <authorList>
            <person name="Gilroy R."/>
            <person name="Ravi A."/>
            <person name="Getino M."/>
            <person name="Pursley I."/>
            <person name="Horton D.L."/>
            <person name="Alikhan N.F."/>
            <person name="Baker D."/>
            <person name="Gharbi K."/>
            <person name="Hall N."/>
            <person name="Watson M."/>
            <person name="Adriaenssens E.M."/>
            <person name="Foster-Nyarko E."/>
            <person name="Jarju S."/>
            <person name="Secka A."/>
            <person name="Antonio M."/>
            <person name="Oren A."/>
            <person name="Chaudhuri R.R."/>
            <person name="La Ragione R."/>
            <person name="Hildebrand F."/>
            <person name="Pallen M.J."/>
        </authorList>
    </citation>
    <scope>NUCLEOTIDE SEQUENCE</scope>
    <source>
        <strain evidence="7">ChiHcec3-11533</strain>
    </source>
</reference>
<evidence type="ECO:0000256" key="3">
    <source>
        <dbReference type="ARBA" id="ARBA00023274"/>
    </source>
</evidence>
<gene>
    <name evidence="5 7" type="primary">rpmH</name>
    <name evidence="7" type="ORF">IAB02_08230</name>
</gene>
<evidence type="ECO:0000313" key="8">
    <source>
        <dbReference type="Proteomes" id="UP000824072"/>
    </source>
</evidence>
<evidence type="ECO:0000256" key="2">
    <source>
        <dbReference type="ARBA" id="ARBA00022980"/>
    </source>
</evidence>
<dbReference type="GO" id="GO:0003735">
    <property type="term" value="F:structural constituent of ribosome"/>
    <property type="evidence" value="ECO:0007669"/>
    <property type="project" value="InterPro"/>
</dbReference>
<name>A0A9D1IBV2_9FIRM</name>
<dbReference type="PROSITE" id="PS00784">
    <property type="entry name" value="RIBOSOMAL_L34"/>
    <property type="match status" value="1"/>
</dbReference>
<dbReference type="NCBIfam" id="TIGR01030">
    <property type="entry name" value="rpmH_bact"/>
    <property type="match status" value="1"/>
</dbReference>
<dbReference type="GO" id="GO:0006412">
    <property type="term" value="P:translation"/>
    <property type="evidence" value="ECO:0007669"/>
    <property type="project" value="UniProtKB-UniRule"/>
</dbReference>
<feature type="region of interest" description="Disordered" evidence="6">
    <location>
        <begin position="1"/>
        <end position="44"/>
    </location>
</feature>
<dbReference type="PANTHER" id="PTHR14503">
    <property type="entry name" value="MITOCHONDRIAL RIBOSOMAL PROTEIN 34 FAMILY MEMBER"/>
    <property type="match status" value="1"/>
</dbReference>
<comment type="similarity">
    <text evidence="1 5">Belongs to the bacterial ribosomal protein bL34 family.</text>
</comment>
<dbReference type="GO" id="GO:1990904">
    <property type="term" value="C:ribonucleoprotein complex"/>
    <property type="evidence" value="ECO:0007669"/>
    <property type="project" value="UniProtKB-KW"/>
</dbReference>
<dbReference type="GO" id="GO:0005840">
    <property type="term" value="C:ribosome"/>
    <property type="evidence" value="ECO:0007669"/>
    <property type="project" value="UniProtKB-KW"/>
</dbReference>
<evidence type="ECO:0000256" key="1">
    <source>
        <dbReference type="ARBA" id="ARBA00010111"/>
    </source>
</evidence>
<accession>A0A9D1IBV2</accession>
<keyword evidence="3 5" id="KW-0687">Ribonucleoprotein</keyword>
<dbReference type="FunFam" id="1.10.287.3980:FF:000001">
    <property type="entry name" value="Mitochondrial ribosomal protein L34"/>
    <property type="match status" value="1"/>
</dbReference>
<dbReference type="AlphaFoldDB" id="A0A9D1IBV2"/>
<reference evidence="7" key="1">
    <citation type="submission" date="2020-10" db="EMBL/GenBank/DDBJ databases">
        <authorList>
            <person name="Gilroy R."/>
        </authorList>
    </citation>
    <scope>NUCLEOTIDE SEQUENCE</scope>
    <source>
        <strain evidence="7">ChiHcec3-11533</strain>
    </source>
</reference>
<keyword evidence="2 5" id="KW-0689">Ribosomal protein</keyword>
<dbReference type="InterPro" id="IPR000271">
    <property type="entry name" value="Ribosomal_bL34"/>
</dbReference>
<dbReference type="PANTHER" id="PTHR14503:SF4">
    <property type="entry name" value="LARGE RIBOSOMAL SUBUNIT PROTEIN BL34M"/>
    <property type="match status" value="1"/>
</dbReference>
<dbReference type="Proteomes" id="UP000824072">
    <property type="component" value="Unassembled WGS sequence"/>
</dbReference>
<protein>
    <recommendedName>
        <fullName evidence="4 5">Large ribosomal subunit protein bL34</fullName>
    </recommendedName>
</protein>